<protein>
    <submittedName>
        <fullName evidence="1">Uncharacterized protein</fullName>
    </submittedName>
</protein>
<dbReference type="AlphaFoldDB" id="A0A8S1RKP5"/>
<reference evidence="1" key="1">
    <citation type="submission" date="2021-01" db="EMBL/GenBank/DDBJ databases">
        <authorList>
            <consortium name="Genoscope - CEA"/>
            <person name="William W."/>
        </authorList>
    </citation>
    <scope>NUCLEOTIDE SEQUENCE</scope>
</reference>
<comment type="caution">
    <text evidence="1">The sequence shown here is derived from an EMBL/GenBank/DDBJ whole genome shotgun (WGS) entry which is preliminary data.</text>
</comment>
<evidence type="ECO:0000313" key="1">
    <source>
        <dbReference type="EMBL" id="CAD8128758.1"/>
    </source>
</evidence>
<dbReference type="Proteomes" id="UP000692954">
    <property type="component" value="Unassembled WGS sequence"/>
</dbReference>
<name>A0A8S1RKP5_9CILI</name>
<gene>
    <name evidence="1" type="ORF">PSON_ATCC_30995.1.T1960004</name>
</gene>
<keyword evidence="2" id="KW-1185">Reference proteome</keyword>
<evidence type="ECO:0000313" key="2">
    <source>
        <dbReference type="Proteomes" id="UP000692954"/>
    </source>
</evidence>
<accession>A0A8S1RKP5</accession>
<dbReference type="EMBL" id="CAJJDN010000196">
    <property type="protein sequence ID" value="CAD8128758.1"/>
    <property type="molecule type" value="Genomic_DNA"/>
</dbReference>
<proteinExistence type="predicted"/>
<organism evidence="1 2">
    <name type="scientific">Paramecium sonneborni</name>
    <dbReference type="NCBI Taxonomy" id="65129"/>
    <lineage>
        <taxon>Eukaryota</taxon>
        <taxon>Sar</taxon>
        <taxon>Alveolata</taxon>
        <taxon>Ciliophora</taxon>
        <taxon>Intramacronucleata</taxon>
        <taxon>Oligohymenophorea</taxon>
        <taxon>Peniculida</taxon>
        <taxon>Parameciidae</taxon>
        <taxon>Paramecium</taxon>
    </lineage>
</organism>
<sequence>MHTTTVGEYLIEFQHLFGIILLKFNKIYIGMEQQRC</sequence>